<evidence type="ECO:0000313" key="3">
    <source>
        <dbReference type="Proteomes" id="UP001341840"/>
    </source>
</evidence>
<sequence>MVENPQGSQRAVVQEVASAQMRCELPDIYRWVTRDMLGSPPILGQEYLDELKLFGIIFGVPNWLWMNEVMFTEFGIRVPFYEFQQRLLNRASVAPSQFHPNTWSAIRYFEFLELPQDPEVFLFLFTFFSLNTEGKSKKGYISVRLGKYRKILSCMRTLSMILKISDSGMDYVLVTYRGLNAEQKDTADILVKLFSKWNLEPKFVLSRQSEVRKAIVKMVENDVTLERLRRLLRPSPLGSALGASGRTLSASVPPPNVPRPASVSRTQAFPEGGGSSNAGGGDEPLIEVSSPLQEEIP</sequence>
<protein>
    <submittedName>
        <fullName evidence="2">Uncharacterized protein</fullName>
    </submittedName>
</protein>
<comment type="caution">
    <text evidence="2">The sequence shown here is derived from an EMBL/GenBank/DDBJ whole genome shotgun (WGS) entry which is preliminary data.</text>
</comment>
<proteinExistence type="predicted"/>
<feature type="compositionally biased region" description="Gly residues" evidence="1">
    <location>
        <begin position="271"/>
        <end position="282"/>
    </location>
</feature>
<organism evidence="2 3">
    <name type="scientific">Stylosanthes scabra</name>
    <dbReference type="NCBI Taxonomy" id="79078"/>
    <lineage>
        <taxon>Eukaryota</taxon>
        <taxon>Viridiplantae</taxon>
        <taxon>Streptophyta</taxon>
        <taxon>Embryophyta</taxon>
        <taxon>Tracheophyta</taxon>
        <taxon>Spermatophyta</taxon>
        <taxon>Magnoliopsida</taxon>
        <taxon>eudicotyledons</taxon>
        <taxon>Gunneridae</taxon>
        <taxon>Pentapetalae</taxon>
        <taxon>rosids</taxon>
        <taxon>fabids</taxon>
        <taxon>Fabales</taxon>
        <taxon>Fabaceae</taxon>
        <taxon>Papilionoideae</taxon>
        <taxon>50 kb inversion clade</taxon>
        <taxon>dalbergioids sensu lato</taxon>
        <taxon>Dalbergieae</taxon>
        <taxon>Pterocarpus clade</taxon>
        <taxon>Stylosanthes</taxon>
    </lineage>
</organism>
<accession>A0ABU6WV32</accession>
<dbReference type="Proteomes" id="UP001341840">
    <property type="component" value="Unassembled WGS sequence"/>
</dbReference>
<reference evidence="2 3" key="1">
    <citation type="journal article" date="2023" name="Plants (Basel)">
        <title>Bridging the Gap: Combining Genomics and Transcriptomics Approaches to Understand Stylosanthes scabra, an Orphan Legume from the Brazilian Caatinga.</title>
        <authorList>
            <person name="Ferreira-Neto J.R.C."/>
            <person name="da Silva M.D."/>
            <person name="Binneck E."/>
            <person name="de Melo N.F."/>
            <person name="da Silva R.H."/>
            <person name="de Melo A.L.T.M."/>
            <person name="Pandolfi V."/>
            <person name="Bustamante F.O."/>
            <person name="Brasileiro-Vidal A.C."/>
            <person name="Benko-Iseppon A.M."/>
        </authorList>
    </citation>
    <scope>NUCLEOTIDE SEQUENCE [LARGE SCALE GENOMIC DNA]</scope>
    <source>
        <tissue evidence="2">Leaves</tissue>
    </source>
</reference>
<feature type="region of interest" description="Disordered" evidence="1">
    <location>
        <begin position="243"/>
        <end position="297"/>
    </location>
</feature>
<evidence type="ECO:0000313" key="2">
    <source>
        <dbReference type="EMBL" id="MED6189164.1"/>
    </source>
</evidence>
<name>A0ABU6WV32_9FABA</name>
<dbReference type="EMBL" id="JASCZI010183214">
    <property type="protein sequence ID" value="MED6189164.1"/>
    <property type="molecule type" value="Genomic_DNA"/>
</dbReference>
<gene>
    <name evidence="2" type="ORF">PIB30_093165</name>
</gene>
<evidence type="ECO:0000256" key="1">
    <source>
        <dbReference type="SAM" id="MobiDB-lite"/>
    </source>
</evidence>
<keyword evidence="3" id="KW-1185">Reference proteome</keyword>